<dbReference type="CDD" id="cd18887">
    <property type="entry name" value="NUDIX_UGPPase_Nudt14"/>
    <property type="match status" value="1"/>
</dbReference>
<organism evidence="13 14">
    <name type="scientific">Gnathostoma spinigerum</name>
    <dbReference type="NCBI Taxonomy" id="75299"/>
    <lineage>
        <taxon>Eukaryota</taxon>
        <taxon>Metazoa</taxon>
        <taxon>Ecdysozoa</taxon>
        <taxon>Nematoda</taxon>
        <taxon>Chromadorea</taxon>
        <taxon>Rhabditida</taxon>
        <taxon>Spirurina</taxon>
        <taxon>Gnathostomatomorpha</taxon>
        <taxon>Gnathostomatoidea</taxon>
        <taxon>Gnathostomatidae</taxon>
        <taxon>Gnathostoma</taxon>
    </lineage>
</organism>
<evidence type="ECO:0000256" key="2">
    <source>
        <dbReference type="ARBA" id="ARBA00004496"/>
    </source>
</evidence>
<dbReference type="PANTHER" id="PTHR11839">
    <property type="entry name" value="UDP/ADP-SUGAR PYROPHOSPHATASE"/>
    <property type="match status" value="1"/>
</dbReference>
<evidence type="ECO:0000256" key="4">
    <source>
        <dbReference type="ARBA" id="ARBA00022490"/>
    </source>
</evidence>
<dbReference type="PANTHER" id="PTHR11839:SF15">
    <property type="entry name" value="URIDINE DIPHOSPHATE GLUCOSE PYROPHOSPHATASE NUDT14"/>
    <property type="match status" value="1"/>
</dbReference>
<keyword evidence="14" id="KW-1185">Reference proteome</keyword>
<gene>
    <name evidence="13" type="ORF">AB6A40_004190</name>
</gene>
<dbReference type="Gene3D" id="3.90.79.10">
    <property type="entry name" value="Nucleoside Triphosphate Pyrophosphohydrolase"/>
    <property type="match status" value="1"/>
</dbReference>
<feature type="domain" description="Nudix hydrolase" evidence="12">
    <location>
        <begin position="46"/>
        <end position="208"/>
    </location>
</feature>
<keyword evidence="6" id="KW-0460">Magnesium</keyword>
<evidence type="ECO:0000256" key="10">
    <source>
        <dbReference type="ARBA" id="ARBA00071467"/>
    </source>
</evidence>
<evidence type="ECO:0000256" key="5">
    <source>
        <dbReference type="ARBA" id="ARBA00022801"/>
    </source>
</evidence>
<keyword evidence="5" id="KW-0378">Hydrolase</keyword>
<reference evidence="13 14" key="1">
    <citation type="submission" date="2024-08" db="EMBL/GenBank/DDBJ databases">
        <title>Gnathostoma spinigerum genome.</title>
        <authorList>
            <person name="Gonzalez-Bertolin B."/>
            <person name="Monzon S."/>
            <person name="Zaballos A."/>
            <person name="Jimenez P."/>
            <person name="Dekumyoy P."/>
            <person name="Varona S."/>
            <person name="Cuesta I."/>
            <person name="Sumanam S."/>
            <person name="Adisakwattana P."/>
            <person name="Gasser R.B."/>
            <person name="Hernandez-Gonzalez A."/>
            <person name="Young N.D."/>
            <person name="Perteguer M.J."/>
        </authorList>
    </citation>
    <scope>NUCLEOTIDE SEQUENCE [LARGE SCALE GENOMIC DNA]</scope>
    <source>
        <strain evidence="13">AL3</strain>
        <tissue evidence="13">Liver</tissue>
    </source>
</reference>
<proteinExistence type="predicted"/>
<evidence type="ECO:0000259" key="12">
    <source>
        <dbReference type="PROSITE" id="PS51462"/>
    </source>
</evidence>
<comment type="catalytic activity">
    <reaction evidence="7">
        <text>UDP-sugar + H2O = UMP + alpha-D-aldose 1-phosphate.</text>
        <dbReference type="EC" id="3.6.1.45"/>
    </reaction>
</comment>
<evidence type="ECO:0000256" key="11">
    <source>
        <dbReference type="ARBA" id="ARBA00080475"/>
    </source>
</evidence>
<dbReference type="Proteomes" id="UP001608902">
    <property type="component" value="Unassembled WGS sequence"/>
</dbReference>
<keyword evidence="4" id="KW-0963">Cytoplasm</keyword>
<evidence type="ECO:0000313" key="14">
    <source>
        <dbReference type="Proteomes" id="UP001608902"/>
    </source>
</evidence>
<dbReference type="InterPro" id="IPR000086">
    <property type="entry name" value="NUDIX_hydrolase_dom"/>
</dbReference>
<sequence length="224" mass="25573">MAASCNTGEYLRDVEYVENIPNSKYMSLSRLKFTRGNKRFSWDLAFRHDSVACVLYHREKNSLLFVKQFRPAVYLTKIRRMQENQGIPLNRIDYSKYAVSLGETIELCAGLIDKPKLSAVEHMREEILEECGYSVNIDALRLIKKFIVGIGLSGSVQHLFYAEINDAQKVNDGGGTDSEKIEKVWMTLHEAHKYCEGIEVDSAPGLLYGLSWFFEHVHPMDAQG</sequence>
<dbReference type="GO" id="GO:0008768">
    <property type="term" value="F:UDP-sugar diphosphatase activity"/>
    <property type="evidence" value="ECO:0007669"/>
    <property type="project" value="UniProtKB-EC"/>
</dbReference>
<comment type="subunit">
    <text evidence="3">Homodimer.</text>
</comment>
<comment type="subcellular location">
    <subcellularLocation>
        <location evidence="2">Cytoplasm</location>
    </subcellularLocation>
</comment>
<evidence type="ECO:0000256" key="6">
    <source>
        <dbReference type="ARBA" id="ARBA00022842"/>
    </source>
</evidence>
<dbReference type="SUPFAM" id="SSF55811">
    <property type="entry name" value="Nudix"/>
    <property type="match status" value="1"/>
</dbReference>
<dbReference type="InterPro" id="IPR015797">
    <property type="entry name" value="NUDIX_hydrolase-like_dom_sf"/>
</dbReference>
<evidence type="ECO:0000256" key="7">
    <source>
        <dbReference type="ARBA" id="ARBA00051086"/>
    </source>
</evidence>
<evidence type="ECO:0000256" key="1">
    <source>
        <dbReference type="ARBA" id="ARBA00001946"/>
    </source>
</evidence>
<dbReference type="GO" id="GO:0005737">
    <property type="term" value="C:cytoplasm"/>
    <property type="evidence" value="ECO:0007669"/>
    <property type="project" value="UniProtKB-SubCell"/>
</dbReference>
<evidence type="ECO:0000313" key="13">
    <source>
        <dbReference type="EMBL" id="MFH4977481.1"/>
    </source>
</evidence>
<name>A0ABD6ECU2_9BILA</name>
<comment type="function">
    <text evidence="8">Hydrolyzes UDP-glucose to glucose 1-phosphate and UMP and ADP-ribose to ribose 5-phosphate and AMP. The physiological substrate is probably UDP-glucose. Poor activity on other substrates such as ADP-glucose, CDP-glucose, GDP-glucose and GDP-mannose.</text>
</comment>
<dbReference type="InterPro" id="IPR004385">
    <property type="entry name" value="NDP_pyrophosphatase"/>
</dbReference>
<dbReference type="AlphaFoldDB" id="A0ABD6ECU2"/>
<comment type="caution">
    <text evidence="13">The sequence shown here is derived from an EMBL/GenBank/DDBJ whole genome shotgun (WGS) entry which is preliminary data.</text>
</comment>
<dbReference type="FunFam" id="3.90.79.10:FF:000035">
    <property type="entry name" value="Uridine diphosphate glucose pyrophosphatase"/>
    <property type="match status" value="1"/>
</dbReference>
<protein>
    <recommendedName>
        <fullName evidence="10">Uridine diphosphate glucose pyrophosphatase NUDT14</fullName>
        <ecNumber evidence="9">3.6.1.45</ecNumber>
    </recommendedName>
    <alternativeName>
        <fullName evidence="11">Nucleoside diphosphate-linked moiety X motif 14</fullName>
    </alternativeName>
</protein>
<evidence type="ECO:0000256" key="3">
    <source>
        <dbReference type="ARBA" id="ARBA00011738"/>
    </source>
</evidence>
<comment type="cofactor">
    <cofactor evidence="1">
        <name>Mg(2+)</name>
        <dbReference type="ChEBI" id="CHEBI:18420"/>
    </cofactor>
</comment>
<evidence type="ECO:0000256" key="9">
    <source>
        <dbReference type="ARBA" id="ARBA00066480"/>
    </source>
</evidence>
<dbReference type="EC" id="3.6.1.45" evidence="9"/>
<accession>A0ABD6ECU2</accession>
<evidence type="ECO:0000256" key="8">
    <source>
        <dbReference type="ARBA" id="ARBA00054674"/>
    </source>
</evidence>
<dbReference type="EMBL" id="JBGFUD010002332">
    <property type="protein sequence ID" value="MFH4977481.1"/>
    <property type="molecule type" value="Genomic_DNA"/>
</dbReference>
<dbReference type="NCBIfam" id="TIGR00052">
    <property type="entry name" value="nudix-type nucleoside diphosphatase, YffH/AdpP family"/>
    <property type="match status" value="1"/>
</dbReference>
<dbReference type="PROSITE" id="PS51462">
    <property type="entry name" value="NUDIX"/>
    <property type="match status" value="1"/>
</dbReference>